<keyword evidence="9" id="KW-0406">Ion transport</keyword>
<dbReference type="Pfam" id="PF00520">
    <property type="entry name" value="Ion_trans"/>
    <property type="match status" value="1"/>
</dbReference>
<evidence type="ECO:0000256" key="1">
    <source>
        <dbReference type="ARBA" id="ARBA00004141"/>
    </source>
</evidence>
<dbReference type="Gene3D" id="1.20.120.350">
    <property type="entry name" value="Voltage-gated potassium channels. Chain C"/>
    <property type="match status" value="1"/>
</dbReference>
<evidence type="ECO:0000256" key="9">
    <source>
        <dbReference type="ARBA" id="ARBA00023065"/>
    </source>
</evidence>
<feature type="transmembrane region" description="Helical" evidence="13">
    <location>
        <begin position="112"/>
        <end position="137"/>
    </location>
</feature>
<dbReference type="InterPro" id="IPR027359">
    <property type="entry name" value="Volt_channel_dom_sf"/>
</dbReference>
<keyword evidence="8 13" id="KW-1133">Transmembrane helix</keyword>
<keyword evidence="16" id="KW-1185">Reference proteome</keyword>
<evidence type="ECO:0000256" key="3">
    <source>
        <dbReference type="ARBA" id="ARBA00022538"/>
    </source>
</evidence>
<keyword evidence="6" id="KW-0851">Voltage-gated channel</keyword>
<evidence type="ECO:0000259" key="14">
    <source>
        <dbReference type="Pfam" id="PF00520"/>
    </source>
</evidence>
<evidence type="ECO:0000256" key="10">
    <source>
        <dbReference type="ARBA" id="ARBA00023136"/>
    </source>
</evidence>
<dbReference type="EMBL" id="CP111020">
    <property type="protein sequence ID" value="WAR15715.1"/>
    <property type="molecule type" value="Genomic_DNA"/>
</dbReference>
<evidence type="ECO:0000256" key="12">
    <source>
        <dbReference type="SAM" id="MobiDB-lite"/>
    </source>
</evidence>
<keyword evidence="5" id="KW-0631">Potassium channel</keyword>
<gene>
    <name evidence="15" type="ORF">MAR_005820</name>
</gene>
<sequence>MEGTDVVEETLSNHCNSSELPFKRSRSRRSLGYESGKEIDDAESNENGDYIFIDILINSNSTLKRNKVFPLERVSTPLSFKNTYDEPDSPKPTPTLDPGVTKKRVKIPNMRVRMATLVVLESITIVFFTIDFILRMFSCPCLLRYFTCFINISDAVALIASYVNGIIILHNAHEQYENDWFKVLEYIQIIRALRLFRIASRVKAGRVLWYTMRANIHDLFILVLFIACGMCTFASILYLSEGREIVESIPVGWYWAVVTMTTVGYGDITPQTPVGRLIACICSVSGLLLFALTVPLFANHFIKLYSYVYTPIYKKNTNASENVIEIIDSDTHRKNETI</sequence>
<evidence type="ECO:0000256" key="11">
    <source>
        <dbReference type="ARBA" id="ARBA00023303"/>
    </source>
</evidence>
<evidence type="ECO:0000256" key="6">
    <source>
        <dbReference type="ARBA" id="ARBA00022882"/>
    </source>
</evidence>
<dbReference type="PRINTS" id="PR00169">
    <property type="entry name" value="KCHANNEL"/>
</dbReference>
<evidence type="ECO:0000256" key="4">
    <source>
        <dbReference type="ARBA" id="ARBA00022692"/>
    </source>
</evidence>
<keyword evidence="7" id="KW-0630">Potassium</keyword>
<organism evidence="15 16">
    <name type="scientific">Mya arenaria</name>
    <name type="common">Soft-shell clam</name>
    <dbReference type="NCBI Taxonomy" id="6604"/>
    <lineage>
        <taxon>Eukaryota</taxon>
        <taxon>Metazoa</taxon>
        <taxon>Spiralia</taxon>
        <taxon>Lophotrochozoa</taxon>
        <taxon>Mollusca</taxon>
        <taxon>Bivalvia</taxon>
        <taxon>Autobranchia</taxon>
        <taxon>Heteroconchia</taxon>
        <taxon>Euheterodonta</taxon>
        <taxon>Imparidentia</taxon>
        <taxon>Neoheterodontei</taxon>
        <taxon>Myida</taxon>
        <taxon>Myoidea</taxon>
        <taxon>Myidae</taxon>
        <taxon>Mya</taxon>
    </lineage>
</organism>
<protein>
    <submittedName>
        <fullName evidence="15">KCNA2-like protein</fullName>
    </submittedName>
</protein>
<evidence type="ECO:0000256" key="13">
    <source>
        <dbReference type="SAM" id="Phobius"/>
    </source>
</evidence>
<keyword evidence="11" id="KW-0407">Ion channel</keyword>
<dbReference type="Proteomes" id="UP001164746">
    <property type="component" value="Chromosome 9"/>
</dbReference>
<evidence type="ECO:0000256" key="2">
    <source>
        <dbReference type="ARBA" id="ARBA00022448"/>
    </source>
</evidence>
<dbReference type="SUPFAM" id="SSF81324">
    <property type="entry name" value="Voltage-gated potassium channels"/>
    <property type="match status" value="1"/>
</dbReference>
<keyword evidence="10 13" id="KW-0472">Membrane</keyword>
<dbReference type="PANTHER" id="PTHR11537">
    <property type="entry name" value="VOLTAGE-GATED POTASSIUM CHANNEL"/>
    <property type="match status" value="1"/>
</dbReference>
<dbReference type="InterPro" id="IPR028325">
    <property type="entry name" value="VG_K_chnl"/>
</dbReference>
<comment type="subcellular location">
    <subcellularLocation>
        <location evidence="1">Membrane</location>
        <topology evidence="1">Multi-pass membrane protein</topology>
    </subcellularLocation>
</comment>
<feature type="transmembrane region" description="Helical" evidence="13">
    <location>
        <begin position="143"/>
        <end position="168"/>
    </location>
</feature>
<feature type="transmembrane region" description="Helical" evidence="13">
    <location>
        <begin position="219"/>
        <end position="239"/>
    </location>
</feature>
<dbReference type="Gene3D" id="1.10.287.70">
    <property type="match status" value="1"/>
</dbReference>
<evidence type="ECO:0000256" key="8">
    <source>
        <dbReference type="ARBA" id="ARBA00022989"/>
    </source>
</evidence>
<name>A0ABY7F201_MYAAR</name>
<evidence type="ECO:0000313" key="15">
    <source>
        <dbReference type="EMBL" id="WAR15715.1"/>
    </source>
</evidence>
<keyword evidence="2" id="KW-0813">Transport</keyword>
<feature type="domain" description="Ion transport" evidence="14">
    <location>
        <begin position="115"/>
        <end position="306"/>
    </location>
</feature>
<feature type="transmembrane region" description="Helical" evidence="13">
    <location>
        <begin position="251"/>
        <end position="268"/>
    </location>
</feature>
<feature type="transmembrane region" description="Helical" evidence="13">
    <location>
        <begin position="274"/>
        <end position="298"/>
    </location>
</feature>
<evidence type="ECO:0000256" key="5">
    <source>
        <dbReference type="ARBA" id="ARBA00022826"/>
    </source>
</evidence>
<evidence type="ECO:0000313" key="16">
    <source>
        <dbReference type="Proteomes" id="UP001164746"/>
    </source>
</evidence>
<accession>A0ABY7F201</accession>
<feature type="region of interest" description="Disordered" evidence="12">
    <location>
        <begin position="1"/>
        <end position="40"/>
    </location>
</feature>
<feature type="compositionally biased region" description="Polar residues" evidence="12">
    <location>
        <begin position="10"/>
        <end position="19"/>
    </location>
</feature>
<keyword evidence="4 13" id="KW-0812">Transmembrane</keyword>
<reference evidence="15" key="1">
    <citation type="submission" date="2022-11" db="EMBL/GenBank/DDBJ databases">
        <title>Centuries of genome instability and evolution in soft-shell clam transmissible cancer (bioRxiv).</title>
        <authorList>
            <person name="Hart S.F.M."/>
            <person name="Yonemitsu M.A."/>
            <person name="Giersch R.M."/>
            <person name="Beal B.F."/>
            <person name="Arriagada G."/>
            <person name="Davis B.W."/>
            <person name="Ostrander E.A."/>
            <person name="Goff S.P."/>
            <person name="Metzger M.J."/>
        </authorList>
    </citation>
    <scope>NUCLEOTIDE SEQUENCE</scope>
    <source>
        <strain evidence="15">MELC-2E11</strain>
        <tissue evidence="15">Siphon/mantle</tissue>
    </source>
</reference>
<proteinExistence type="predicted"/>
<dbReference type="InterPro" id="IPR005821">
    <property type="entry name" value="Ion_trans_dom"/>
</dbReference>
<keyword evidence="3" id="KW-0633">Potassium transport</keyword>
<dbReference type="PANTHER" id="PTHR11537:SF252">
    <property type="entry name" value="POTASSIUM VOLTAGE-GATED CHANNEL PROTEIN SHAW"/>
    <property type="match status" value="1"/>
</dbReference>
<evidence type="ECO:0000256" key="7">
    <source>
        <dbReference type="ARBA" id="ARBA00022958"/>
    </source>
</evidence>